<protein>
    <submittedName>
        <fullName evidence="1">Uncharacterized protein</fullName>
    </submittedName>
</protein>
<organism evidence="1">
    <name type="scientific">Zea mays</name>
    <name type="common">Maize</name>
    <dbReference type="NCBI Taxonomy" id="4577"/>
    <lineage>
        <taxon>Eukaryota</taxon>
        <taxon>Viridiplantae</taxon>
        <taxon>Streptophyta</taxon>
        <taxon>Embryophyta</taxon>
        <taxon>Tracheophyta</taxon>
        <taxon>Spermatophyta</taxon>
        <taxon>Magnoliopsida</taxon>
        <taxon>Liliopsida</taxon>
        <taxon>Poales</taxon>
        <taxon>Poaceae</taxon>
        <taxon>PACMAD clade</taxon>
        <taxon>Panicoideae</taxon>
        <taxon>Andropogonodae</taxon>
        <taxon>Andropogoneae</taxon>
        <taxon>Tripsacinae</taxon>
        <taxon>Zea</taxon>
    </lineage>
</organism>
<dbReference type="ExpressionAtlas" id="A0A1D6I235">
    <property type="expression patterns" value="baseline and differential"/>
</dbReference>
<sequence>MVCGSEPAHSQISNPLVGFSRAQFMTFARGFDQCRFLLVFLAAAQWKFSQWSERVKLVDLHPTEAWMLSLYSRSACIRDYHTQERGRHTSKMTKEEEDEEYLEEEEDALAGAGGNTFSFTTFMLLTPLILVRGRLDSDGEVTSEVDQVRALQEEVVIQVQLHQGQEFIDKNAVTISSVSNKGETAARKEPTFSESSPVISELVLVSAHNNEIMREVAKGENSSVQEVLVTDVSQDLEKQLKEEAMLNKVLKETVLSKVVAIDKLQSGLASSLRIQDVMRNEIQRVQDELSCITHKAKQLELQVSKMDESIDEIQ</sequence>
<reference evidence="1" key="1">
    <citation type="submission" date="2015-12" db="EMBL/GenBank/DDBJ databases">
        <title>Update maize B73 reference genome by single molecule sequencing technologies.</title>
        <authorList>
            <consortium name="Maize Genome Sequencing Project"/>
            <person name="Ware D."/>
        </authorList>
    </citation>
    <scope>NUCLEOTIDE SEQUENCE [LARGE SCALE GENOMIC DNA]</scope>
    <source>
        <tissue evidence="1">Seedling</tissue>
    </source>
</reference>
<dbReference type="InParanoid" id="A0A1D6I235"/>
<dbReference type="IntAct" id="A0A1D6I235">
    <property type="interactions" value="4"/>
</dbReference>
<gene>
    <name evidence="1" type="ORF">ZEAMMB73_Zm00001d020088</name>
</gene>
<dbReference type="STRING" id="4577.A0A1D6I235"/>
<evidence type="ECO:0000313" key="1">
    <source>
        <dbReference type="EMBL" id="ONM54224.1"/>
    </source>
</evidence>
<dbReference type="EMBL" id="CM007650">
    <property type="protein sequence ID" value="ONM54224.1"/>
    <property type="molecule type" value="Genomic_DNA"/>
</dbReference>
<dbReference type="PANTHER" id="PTHR47491">
    <property type="entry name" value="CAP-GLY DOMAIN LINKER"/>
    <property type="match status" value="1"/>
</dbReference>
<accession>A0A1D6I235</accession>
<dbReference type="PANTHER" id="PTHR47491:SF2">
    <property type="entry name" value="CENTROMERE PROTEIN-LIKE"/>
    <property type="match status" value="1"/>
</dbReference>
<proteinExistence type="predicted"/>
<name>A0A1D6I235_MAIZE</name>
<dbReference type="AlphaFoldDB" id="A0A1D6I235"/>